<sequence>MKTLHIIVREILYRLKTDYKRFAAAVKSRKVNTAKIKGELYSSESNSLLFQMYLHEEEDLFI</sequence>
<dbReference type="AlphaFoldDB" id="A0A1S1J600"/>
<reference evidence="3" key="2">
    <citation type="submission" date="2016-09" db="EMBL/GenBank/DDBJ databases">
        <authorList>
            <person name="Chen S."/>
            <person name="Walker E."/>
        </authorList>
    </citation>
    <scope>NUCLEOTIDE SEQUENCE [LARGE SCALE GENOMIC DNA]</scope>
    <source>
        <strain evidence="3">MSU</strain>
    </source>
</reference>
<evidence type="ECO:0000313" key="1">
    <source>
        <dbReference type="EMBL" id="OHT46097.1"/>
    </source>
</evidence>
<dbReference type="OrthoDB" id="1371680at2"/>
<comment type="caution">
    <text evidence="1">The sequence shown here is derived from an EMBL/GenBank/DDBJ whole genome shotgun (WGS) entry which is preliminary data.</text>
</comment>
<keyword evidence="4" id="KW-1185">Reference proteome</keyword>
<dbReference type="EMBL" id="MIKE01000011">
    <property type="protein sequence ID" value="OHT46097.1"/>
    <property type="molecule type" value="Genomic_DNA"/>
</dbReference>
<evidence type="ECO:0000313" key="4">
    <source>
        <dbReference type="Proteomes" id="UP000198319"/>
    </source>
</evidence>
<dbReference type="Proteomes" id="UP000180252">
    <property type="component" value="Unassembled WGS sequence"/>
</dbReference>
<dbReference type="EMBL" id="MUHG01000002">
    <property type="protein sequence ID" value="OXB22056.1"/>
    <property type="molecule type" value="Genomic_DNA"/>
</dbReference>
<dbReference type="RefSeq" id="WP_070905886.1">
    <property type="nucleotide sequence ID" value="NZ_MIKE01000011.1"/>
</dbReference>
<protein>
    <submittedName>
        <fullName evidence="1">Uncharacterized protein</fullName>
    </submittedName>
</protein>
<proteinExistence type="predicted"/>
<dbReference type="Proteomes" id="UP000198319">
    <property type="component" value="Unassembled WGS sequence"/>
</dbReference>
<reference evidence="1" key="1">
    <citation type="submission" date="2016-09" db="EMBL/GenBank/DDBJ databases">
        <authorList>
            <person name="Capua I."/>
            <person name="De Benedictis P."/>
            <person name="Joannis T."/>
            <person name="Lombin L.H."/>
            <person name="Cattoli G."/>
        </authorList>
    </citation>
    <scope>NUCLEOTIDE SEQUENCE [LARGE SCALE GENOMIC DNA]</scope>
    <source>
        <strain evidence="1">MSU</strain>
    </source>
</reference>
<name>A0A1S1J600_9FLAO</name>
<accession>A0A1S1J600</accession>
<gene>
    <name evidence="2" type="ORF">B0A71_00890</name>
    <name evidence="1" type="ORF">BHE19_00865</name>
</gene>
<reference evidence="2 4" key="3">
    <citation type="submission" date="2016-11" db="EMBL/GenBank/DDBJ databases">
        <title>Whole genomes of Flavobacteriaceae.</title>
        <authorList>
            <person name="Stine C."/>
            <person name="Li C."/>
            <person name="Tadesse D."/>
        </authorList>
    </citation>
    <scope>NUCLEOTIDE SEQUENCE [LARGE SCALE GENOMIC DNA]</scope>
    <source>
        <strain evidence="2 4">ATCC BAA-2541</strain>
    </source>
</reference>
<evidence type="ECO:0000313" key="2">
    <source>
        <dbReference type="EMBL" id="OXB22056.1"/>
    </source>
</evidence>
<organism evidence="1 3">
    <name type="scientific">Flavobacterium tructae</name>
    <dbReference type="NCBI Taxonomy" id="1114873"/>
    <lineage>
        <taxon>Bacteria</taxon>
        <taxon>Pseudomonadati</taxon>
        <taxon>Bacteroidota</taxon>
        <taxon>Flavobacteriia</taxon>
        <taxon>Flavobacteriales</taxon>
        <taxon>Flavobacteriaceae</taxon>
        <taxon>Flavobacterium</taxon>
    </lineage>
</organism>
<evidence type="ECO:0000313" key="3">
    <source>
        <dbReference type="Proteomes" id="UP000180252"/>
    </source>
</evidence>